<dbReference type="AlphaFoldDB" id="A0AA40NDS6"/>
<dbReference type="EMBL" id="LJEB01000572">
    <property type="protein sequence ID" value="KPR40928.1"/>
    <property type="molecule type" value="Genomic_DNA"/>
</dbReference>
<dbReference type="GO" id="GO:0005975">
    <property type="term" value="P:carbohydrate metabolic process"/>
    <property type="evidence" value="ECO:0007669"/>
    <property type="project" value="InterPro"/>
</dbReference>
<comment type="caution">
    <text evidence="1">The sequence shown here is derived from an EMBL/GenBank/DDBJ whole genome shotgun (WGS) entry which is preliminary data.</text>
</comment>
<evidence type="ECO:0000313" key="1">
    <source>
        <dbReference type="EMBL" id="KPR40928.1"/>
    </source>
</evidence>
<evidence type="ECO:0000313" key="2">
    <source>
        <dbReference type="Proteomes" id="UP000050520"/>
    </source>
</evidence>
<dbReference type="InterPro" id="IPR011013">
    <property type="entry name" value="Gal_mutarotase_sf_dom"/>
</dbReference>
<feature type="non-terminal residue" evidence="1">
    <location>
        <position position="1"/>
    </location>
</feature>
<evidence type="ECO:0008006" key="3">
    <source>
        <dbReference type="Google" id="ProtNLM"/>
    </source>
</evidence>
<reference evidence="1 2" key="2">
    <citation type="journal article" date="2017" name="PLoS ONE">
        <title>Genomic and phenotypic characterisation of fluoroquinolone resistance mechanisms in Enterobacteriaceae in Durban, South Africa.</title>
        <authorList>
            <person name="Osei Sekyere J."/>
            <person name="Amoako D.G."/>
        </authorList>
    </citation>
    <scope>NUCLEOTIDE SEQUENCE [LARGE SCALE GENOMIC DNA]</scope>
    <source>
        <strain evidence="1 2">ST62:944112508</strain>
    </source>
</reference>
<accession>A0AA40NDS6</accession>
<dbReference type="Proteomes" id="UP000050520">
    <property type="component" value="Unassembled WGS sequence"/>
</dbReference>
<name>A0AA40NDS6_CITFR</name>
<dbReference type="GO" id="GO:0030246">
    <property type="term" value="F:carbohydrate binding"/>
    <property type="evidence" value="ECO:0007669"/>
    <property type="project" value="InterPro"/>
</dbReference>
<reference evidence="2" key="1">
    <citation type="submission" date="2015-09" db="EMBL/GenBank/DDBJ databases">
        <title>Prevalence of NDMs in South Africa.</title>
        <authorList>
            <person name="Osei Sekyere J."/>
            <person name="Govinden U."/>
            <person name="Essack S."/>
            <person name="Haldorsen B."/>
            <person name="Samuelsen O."/>
            <person name="Aasnaes B."/>
            <person name="Sundsfjord A."/>
        </authorList>
    </citation>
    <scope>NUCLEOTIDE SEQUENCE [LARGE SCALE GENOMIC DNA]</scope>
    <source>
        <strain evidence="2">ST62:944112508</strain>
    </source>
</reference>
<organism evidence="1 2">
    <name type="scientific">Citrobacter freundii</name>
    <dbReference type="NCBI Taxonomy" id="546"/>
    <lineage>
        <taxon>Bacteria</taxon>
        <taxon>Pseudomonadati</taxon>
        <taxon>Pseudomonadota</taxon>
        <taxon>Gammaproteobacteria</taxon>
        <taxon>Enterobacterales</taxon>
        <taxon>Enterobacteriaceae</taxon>
        <taxon>Citrobacter</taxon>
        <taxon>Citrobacter freundii complex</taxon>
    </lineage>
</organism>
<proteinExistence type="predicted"/>
<dbReference type="GO" id="GO:0003824">
    <property type="term" value="F:catalytic activity"/>
    <property type="evidence" value="ECO:0007669"/>
    <property type="project" value="InterPro"/>
</dbReference>
<dbReference type="Gene3D" id="2.60.40.1760">
    <property type="entry name" value="glycosyl hydrolase (family 31)"/>
    <property type="match status" value="1"/>
</dbReference>
<protein>
    <recommendedName>
        <fullName evidence="3">Alpha-xylosidase</fullName>
    </recommendedName>
</protein>
<dbReference type="SUPFAM" id="SSF74650">
    <property type="entry name" value="Galactose mutarotase-like"/>
    <property type="match status" value="1"/>
</dbReference>
<sequence length="112" mass="12714">FTLRFFSPQEGVVGVRMEHFQGALDTGPHYPLNVLQDVKVEMHNTTEFAELKSGNLSVRVTKGEFWSLDFLRNGERITGSQLKNNGYVQDTHSGRNYMFERLDLGVGETVYG</sequence>
<feature type="non-terminal residue" evidence="1">
    <location>
        <position position="112"/>
    </location>
</feature>
<gene>
    <name evidence="1" type="ORF">AN672_30795</name>
</gene>